<dbReference type="Proteomes" id="UP000504606">
    <property type="component" value="Unplaced"/>
</dbReference>
<keyword evidence="1" id="KW-1185">Reference proteome</keyword>
<reference evidence="2" key="1">
    <citation type="submission" date="2025-08" db="UniProtKB">
        <authorList>
            <consortium name="RefSeq"/>
        </authorList>
    </citation>
    <scope>IDENTIFICATION</scope>
    <source>
        <tissue evidence="2">Whole organism</tissue>
    </source>
</reference>
<dbReference type="KEGG" id="foc:127750481"/>
<evidence type="ECO:0000313" key="1">
    <source>
        <dbReference type="Proteomes" id="UP000504606"/>
    </source>
</evidence>
<organism evidence="1 2">
    <name type="scientific">Frankliniella occidentalis</name>
    <name type="common">Western flower thrips</name>
    <name type="synonym">Euthrips occidentalis</name>
    <dbReference type="NCBI Taxonomy" id="133901"/>
    <lineage>
        <taxon>Eukaryota</taxon>
        <taxon>Metazoa</taxon>
        <taxon>Ecdysozoa</taxon>
        <taxon>Arthropoda</taxon>
        <taxon>Hexapoda</taxon>
        <taxon>Insecta</taxon>
        <taxon>Pterygota</taxon>
        <taxon>Neoptera</taxon>
        <taxon>Paraneoptera</taxon>
        <taxon>Thysanoptera</taxon>
        <taxon>Terebrantia</taxon>
        <taxon>Thripoidea</taxon>
        <taxon>Thripidae</taxon>
        <taxon>Frankliniella</taxon>
    </lineage>
</organism>
<name>A0A9C6X2V6_FRAOC</name>
<accession>A0A9C6X2V6</accession>
<protein>
    <submittedName>
        <fullName evidence="2">Uncharacterized protein LOC127750481 isoform X1</fullName>
    </submittedName>
</protein>
<dbReference type="RefSeq" id="XP_052128163.1">
    <property type="nucleotide sequence ID" value="XM_052272203.1"/>
</dbReference>
<dbReference type="GeneID" id="127750481"/>
<gene>
    <name evidence="2" type="primary">LOC127750481</name>
</gene>
<sequence>MLFILLYNYVISCRCSHCEMPPFLSLQSFVAHLKTHLKEDKRGESVTCPFSCNNRDGSLKYISTPSALSQHLSKIHPTWLKRKYILSLPQMAGTASVSSTQEIAPPVLSQVPETPAFCPSFSNVQDFSQPSSSHIDQHSPLFDNLPEIAKFYLALEAKHLVPTVSVQRVCSGVANLSSLSHEAIAQTLRSKLSGVLPGEEIDANIYQVQVNDPVYNTHHNNIPGPDLATDYKRKLFYKINYQLQEAKEYRIGIDSTRDDLKIAYVHMRRTIELMLEDPSIQEQVDASLIQKVTYSTRFPGSVIKSYKDGSAYKKKAAATGRTKTIDIIFYCYR</sequence>
<proteinExistence type="predicted"/>
<dbReference type="AlphaFoldDB" id="A0A9C6X2V6"/>
<evidence type="ECO:0000313" key="2">
    <source>
        <dbReference type="RefSeq" id="XP_052128163.1"/>
    </source>
</evidence>